<dbReference type="Gene3D" id="1.20.5.190">
    <property type="match status" value="2"/>
</dbReference>
<dbReference type="GO" id="GO:0005929">
    <property type="term" value="C:cilium"/>
    <property type="evidence" value="ECO:0007669"/>
    <property type="project" value="TreeGrafter"/>
</dbReference>
<dbReference type="InterPro" id="IPR000048">
    <property type="entry name" value="IQ_motif_EF-hand-BS"/>
</dbReference>
<dbReference type="AlphaFoldDB" id="A0AAD5SM65"/>
<keyword evidence="2" id="KW-1185">Reference proteome</keyword>
<protein>
    <submittedName>
        <fullName evidence="1">Uncharacterized protein</fullName>
    </submittedName>
</protein>
<evidence type="ECO:0000313" key="1">
    <source>
        <dbReference type="EMBL" id="KAJ3081050.1"/>
    </source>
</evidence>
<dbReference type="SMART" id="SM00015">
    <property type="entry name" value="IQ"/>
    <property type="match status" value="3"/>
</dbReference>
<dbReference type="Pfam" id="PF00612">
    <property type="entry name" value="IQ"/>
    <property type="match status" value="3"/>
</dbReference>
<accession>A0AAD5SM65</accession>
<dbReference type="GO" id="GO:0060271">
    <property type="term" value="P:cilium assembly"/>
    <property type="evidence" value="ECO:0007669"/>
    <property type="project" value="InterPro"/>
</dbReference>
<comment type="caution">
    <text evidence="1">The sequence shown here is derived from an EMBL/GenBank/DDBJ whole genome shotgun (WGS) entry which is preliminary data.</text>
</comment>
<gene>
    <name evidence="1" type="ORF">HK100_009990</name>
</gene>
<reference evidence="1" key="1">
    <citation type="submission" date="2020-05" db="EMBL/GenBank/DDBJ databases">
        <title>Phylogenomic resolution of chytrid fungi.</title>
        <authorList>
            <person name="Stajich J.E."/>
            <person name="Amses K."/>
            <person name="Simmons R."/>
            <person name="Seto K."/>
            <person name="Myers J."/>
            <person name="Bonds A."/>
            <person name="Quandt C.A."/>
            <person name="Barry K."/>
            <person name="Liu P."/>
            <person name="Grigoriev I."/>
            <person name="Longcore J.E."/>
            <person name="James T.Y."/>
        </authorList>
    </citation>
    <scope>NUCLEOTIDE SEQUENCE</scope>
    <source>
        <strain evidence="1">JEL0513</strain>
    </source>
</reference>
<proteinExistence type="predicted"/>
<dbReference type="SUPFAM" id="SSF52540">
    <property type="entry name" value="P-loop containing nucleoside triphosphate hydrolases"/>
    <property type="match status" value="1"/>
</dbReference>
<dbReference type="CDD" id="cd23767">
    <property type="entry name" value="IQCD"/>
    <property type="match status" value="2"/>
</dbReference>
<dbReference type="PANTHER" id="PTHR15673">
    <property type="entry name" value="IQ CALMODULIN-BINDING MOTIF CONTAINING PROTEIN 1"/>
    <property type="match status" value="1"/>
</dbReference>
<dbReference type="PROSITE" id="PS50096">
    <property type="entry name" value="IQ"/>
    <property type="match status" value="3"/>
</dbReference>
<dbReference type="PANTHER" id="PTHR15673:SF2">
    <property type="entry name" value="IQ CALMODULIN-BINDING MOTIF-CONTAINING PROTEIN 1"/>
    <property type="match status" value="1"/>
</dbReference>
<dbReference type="InterPro" id="IPR027417">
    <property type="entry name" value="P-loop_NTPase"/>
</dbReference>
<organism evidence="1 2">
    <name type="scientific">Physocladia obscura</name>
    <dbReference type="NCBI Taxonomy" id="109957"/>
    <lineage>
        <taxon>Eukaryota</taxon>
        <taxon>Fungi</taxon>
        <taxon>Fungi incertae sedis</taxon>
        <taxon>Chytridiomycota</taxon>
        <taxon>Chytridiomycota incertae sedis</taxon>
        <taxon>Chytridiomycetes</taxon>
        <taxon>Chytridiales</taxon>
        <taxon>Chytriomycetaceae</taxon>
        <taxon>Physocladia</taxon>
    </lineage>
</organism>
<dbReference type="EMBL" id="JADGJH010005323">
    <property type="protein sequence ID" value="KAJ3081050.1"/>
    <property type="molecule type" value="Genomic_DNA"/>
</dbReference>
<name>A0AAD5SM65_9FUNG</name>
<dbReference type="Proteomes" id="UP001211907">
    <property type="component" value="Unassembled WGS sequence"/>
</dbReference>
<sequence>MNSNIDNFNAAATAIQRVFRGFNIRSQIRRSNHAATKIQRVFRGFVARRTTKQLLTASRKMQNHDSRLARIQARVTSHELSLARLRAAHHDNLATIDASEVRKAATAIQAAFRGFLARKQYKKRVLRLFKQSSSSSGANKSGKQEKYNEPPVLATADEADIVVAREKVIARLHANSVKYHNHAAGTTKERETAAGLLASLAKCQTLLDRYYDEIEASDFDAQNRLKFDARDVSMGCRALRVRTDGYLDALNACGENLDSSSGKIFEETLLSRGAQEFSRQEHLRSLKDGKMRWWEFDLENYAAFAELMDLSNEDVENSTRTY</sequence>
<evidence type="ECO:0000313" key="2">
    <source>
        <dbReference type="Proteomes" id="UP001211907"/>
    </source>
</evidence>
<dbReference type="InterPro" id="IPR028765">
    <property type="entry name" value="IQCB1"/>
</dbReference>
<dbReference type="GO" id="GO:0005516">
    <property type="term" value="F:calmodulin binding"/>
    <property type="evidence" value="ECO:0007669"/>
    <property type="project" value="InterPro"/>
</dbReference>